<keyword evidence="3" id="KW-0238">DNA-binding</keyword>
<dbReference type="InterPro" id="IPR014071">
    <property type="entry name" value="Cu_transp_CopY/TcrY"/>
</dbReference>
<protein>
    <submittedName>
        <fullName evidence="5">CopY/TcrY family copper transport repressor</fullName>
    </submittedName>
</protein>
<evidence type="ECO:0000313" key="6">
    <source>
        <dbReference type="Proteomes" id="UP001501734"/>
    </source>
</evidence>
<keyword evidence="6" id="KW-1185">Reference proteome</keyword>
<reference evidence="6" key="1">
    <citation type="journal article" date="2019" name="Int. J. Syst. Evol. Microbiol.">
        <title>The Global Catalogue of Microorganisms (GCM) 10K type strain sequencing project: providing services to taxonomists for standard genome sequencing and annotation.</title>
        <authorList>
            <consortium name="The Broad Institute Genomics Platform"/>
            <consortium name="The Broad Institute Genome Sequencing Center for Infectious Disease"/>
            <person name="Wu L."/>
            <person name="Ma J."/>
        </authorList>
    </citation>
    <scope>NUCLEOTIDE SEQUENCE [LARGE SCALE GENOMIC DNA]</scope>
    <source>
        <strain evidence="6">JCM 17250</strain>
    </source>
</reference>
<dbReference type="PIRSF" id="PIRSF019455">
    <property type="entry name" value="CopR_AtkY"/>
    <property type="match status" value="1"/>
</dbReference>
<proteinExistence type="inferred from homology"/>
<dbReference type="Gene3D" id="1.10.10.10">
    <property type="entry name" value="Winged helix-like DNA-binding domain superfamily/Winged helix DNA-binding domain"/>
    <property type="match status" value="1"/>
</dbReference>
<sequence>MAVAADTKITDSEWEVMRVVWANQEVTSKEIIDVLEQKKAWKPATTKTFIGRLVKKGMLNTKKDGNRYLYSTDVSEVAFVKAMFNDLFDNVCDRQKGDVVAYLLSQIRLSFADVEKITTILTEKETEAVDLVPCNCLPGQCHCKIIKEENDHEKN</sequence>
<dbReference type="Proteomes" id="UP001501734">
    <property type="component" value="Unassembled WGS sequence"/>
</dbReference>
<dbReference type="InterPro" id="IPR005650">
    <property type="entry name" value="BlaI_family"/>
</dbReference>
<evidence type="ECO:0000256" key="3">
    <source>
        <dbReference type="ARBA" id="ARBA00023125"/>
    </source>
</evidence>
<organism evidence="5 6">
    <name type="scientific">Amphibacillus indicireducens</name>
    <dbReference type="NCBI Taxonomy" id="1076330"/>
    <lineage>
        <taxon>Bacteria</taxon>
        <taxon>Bacillati</taxon>
        <taxon>Bacillota</taxon>
        <taxon>Bacilli</taxon>
        <taxon>Bacillales</taxon>
        <taxon>Bacillaceae</taxon>
        <taxon>Amphibacillus</taxon>
    </lineage>
</organism>
<name>A0ABP7VW79_9BACI</name>
<keyword evidence="2" id="KW-0805">Transcription regulation</keyword>
<dbReference type="RefSeq" id="WP_344912877.1">
    <property type="nucleotide sequence ID" value="NZ_BAABDL010000116.1"/>
</dbReference>
<comment type="similarity">
    <text evidence="1">Belongs to the BlaI transcriptional regulatory family.</text>
</comment>
<accession>A0ABP7VW79</accession>
<dbReference type="InterPro" id="IPR036390">
    <property type="entry name" value="WH_DNA-bd_sf"/>
</dbReference>
<evidence type="ECO:0000256" key="2">
    <source>
        <dbReference type="ARBA" id="ARBA00023015"/>
    </source>
</evidence>
<dbReference type="SUPFAM" id="SSF46785">
    <property type="entry name" value="Winged helix' DNA-binding domain"/>
    <property type="match status" value="1"/>
</dbReference>
<evidence type="ECO:0000256" key="1">
    <source>
        <dbReference type="ARBA" id="ARBA00011046"/>
    </source>
</evidence>
<dbReference type="NCBIfam" id="TIGR02698">
    <property type="entry name" value="CopY_TcrY"/>
    <property type="match status" value="1"/>
</dbReference>
<gene>
    <name evidence="5" type="ORF">GCM10022410_20550</name>
</gene>
<evidence type="ECO:0000313" key="5">
    <source>
        <dbReference type="EMBL" id="GAA4075509.1"/>
    </source>
</evidence>
<dbReference type="Pfam" id="PF03965">
    <property type="entry name" value="Penicillinase_R"/>
    <property type="match status" value="1"/>
</dbReference>
<evidence type="ECO:0000256" key="4">
    <source>
        <dbReference type="ARBA" id="ARBA00023163"/>
    </source>
</evidence>
<keyword evidence="4" id="KW-0804">Transcription</keyword>
<dbReference type="InterPro" id="IPR036388">
    <property type="entry name" value="WH-like_DNA-bd_sf"/>
</dbReference>
<comment type="caution">
    <text evidence="5">The sequence shown here is derived from an EMBL/GenBank/DDBJ whole genome shotgun (WGS) entry which is preliminary data.</text>
</comment>
<dbReference type="EMBL" id="BAABDL010000116">
    <property type="protein sequence ID" value="GAA4075509.1"/>
    <property type="molecule type" value="Genomic_DNA"/>
</dbReference>